<dbReference type="AlphaFoldDB" id="A0A9P4JVR8"/>
<dbReference type="Proteomes" id="UP000799536">
    <property type="component" value="Unassembled WGS sequence"/>
</dbReference>
<evidence type="ECO:0000313" key="2">
    <source>
        <dbReference type="EMBL" id="KAF2205980.1"/>
    </source>
</evidence>
<feature type="region of interest" description="Disordered" evidence="1">
    <location>
        <begin position="139"/>
        <end position="181"/>
    </location>
</feature>
<proteinExistence type="predicted"/>
<dbReference type="OrthoDB" id="3942453at2759"/>
<comment type="caution">
    <text evidence="2">The sequence shown here is derived from an EMBL/GenBank/DDBJ whole genome shotgun (WGS) entry which is preliminary data.</text>
</comment>
<dbReference type="EMBL" id="ML993847">
    <property type="protein sequence ID" value="KAF2205980.1"/>
    <property type="molecule type" value="Genomic_DNA"/>
</dbReference>
<name>A0A9P4JVR8_9PLEO</name>
<protein>
    <submittedName>
        <fullName evidence="2">Uncharacterized protein</fullName>
    </submittedName>
</protein>
<evidence type="ECO:0000256" key="1">
    <source>
        <dbReference type="SAM" id="MobiDB-lite"/>
    </source>
</evidence>
<gene>
    <name evidence="2" type="ORF">GQ43DRAFT_467685</name>
</gene>
<sequence length="198" mass="21953">MCIAELNVSLLPCQHRWYHLARPCSDTTNLSNCGAKLGLSGWEIKCDFCPYCADWNVSNTDYRLLGNDKLPSVGGLSRTPSLPFSLSATRRDSRRGSLARSDSSTSITMMAQEKNRAMSARVDSYFGRFPAPVEAPVPMESREEHDVEAMLPSSSNSDTSSDGHDSLPHDAPTPIRAKHGFLYKVRHKSKRLSTSLFK</sequence>
<evidence type="ECO:0000313" key="3">
    <source>
        <dbReference type="Proteomes" id="UP000799536"/>
    </source>
</evidence>
<organism evidence="2 3">
    <name type="scientific">Delitschia confertaspora ATCC 74209</name>
    <dbReference type="NCBI Taxonomy" id="1513339"/>
    <lineage>
        <taxon>Eukaryota</taxon>
        <taxon>Fungi</taxon>
        <taxon>Dikarya</taxon>
        <taxon>Ascomycota</taxon>
        <taxon>Pezizomycotina</taxon>
        <taxon>Dothideomycetes</taxon>
        <taxon>Pleosporomycetidae</taxon>
        <taxon>Pleosporales</taxon>
        <taxon>Delitschiaceae</taxon>
        <taxon>Delitschia</taxon>
    </lineage>
</organism>
<keyword evidence="3" id="KW-1185">Reference proteome</keyword>
<reference evidence="2" key="1">
    <citation type="journal article" date="2020" name="Stud. Mycol.">
        <title>101 Dothideomycetes genomes: a test case for predicting lifestyles and emergence of pathogens.</title>
        <authorList>
            <person name="Haridas S."/>
            <person name="Albert R."/>
            <person name="Binder M."/>
            <person name="Bloem J."/>
            <person name="Labutti K."/>
            <person name="Salamov A."/>
            <person name="Andreopoulos B."/>
            <person name="Baker S."/>
            <person name="Barry K."/>
            <person name="Bills G."/>
            <person name="Bluhm B."/>
            <person name="Cannon C."/>
            <person name="Castanera R."/>
            <person name="Culley D."/>
            <person name="Daum C."/>
            <person name="Ezra D."/>
            <person name="Gonzalez J."/>
            <person name="Henrissat B."/>
            <person name="Kuo A."/>
            <person name="Liang C."/>
            <person name="Lipzen A."/>
            <person name="Lutzoni F."/>
            <person name="Magnuson J."/>
            <person name="Mondo S."/>
            <person name="Nolan M."/>
            <person name="Ohm R."/>
            <person name="Pangilinan J."/>
            <person name="Park H.-J."/>
            <person name="Ramirez L."/>
            <person name="Alfaro M."/>
            <person name="Sun H."/>
            <person name="Tritt A."/>
            <person name="Yoshinaga Y."/>
            <person name="Zwiers L.-H."/>
            <person name="Turgeon B."/>
            <person name="Goodwin S."/>
            <person name="Spatafora J."/>
            <person name="Crous P."/>
            <person name="Grigoriev I."/>
        </authorList>
    </citation>
    <scope>NUCLEOTIDE SEQUENCE</scope>
    <source>
        <strain evidence="2">ATCC 74209</strain>
    </source>
</reference>
<accession>A0A9P4JVR8</accession>